<gene>
    <name evidence="2" type="ORF">K466DRAFT_606095</name>
</gene>
<protein>
    <submittedName>
        <fullName evidence="2">Uncharacterized protein</fullName>
    </submittedName>
</protein>
<evidence type="ECO:0000256" key="1">
    <source>
        <dbReference type="SAM" id="MobiDB-lite"/>
    </source>
</evidence>
<name>A0A5C3NRZ2_9APHY</name>
<feature type="compositionally biased region" description="Low complexity" evidence="1">
    <location>
        <begin position="1"/>
        <end position="21"/>
    </location>
</feature>
<proteinExistence type="predicted"/>
<organism evidence="2 3">
    <name type="scientific">Polyporus arcularius HHB13444</name>
    <dbReference type="NCBI Taxonomy" id="1314778"/>
    <lineage>
        <taxon>Eukaryota</taxon>
        <taxon>Fungi</taxon>
        <taxon>Dikarya</taxon>
        <taxon>Basidiomycota</taxon>
        <taxon>Agaricomycotina</taxon>
        <taxon>Agaricomycetes</taxon>
        <taxon>Polyporales</taxon>
        <taxon>Polyporaceae</taxon>
        <taxon>Polyporus</taxon>
    </lineage>
</organism>
<accession>A0A5C3NRZ2</accession>
<evidence type="ECO:0000313" key="2">
    <source>
        <dbReference type="EMBL" id="TFK79509.1"/>
    </source>
</evidence>
<reference evidence="2 3" key="1">
    <citation type="journal article" date="2019" name="Nat. Ecol. Evol.">
        <title>Megaphylogeny resolves global patterns of mushroom evolution.</title>
        <authorList>
            <person name="Varga T."/>
            <person name="Krizsan K."/>
            <person name="Foldi C."/>
            <person name="Dima B."/>
            <person name="Sanchez-Garcia M."/>
            <person name="Sanchez-Ramirez S."/>
            <person name="Szollosi G.J."/>
            <person name="Szarkandi J.G."/>
            <person name="Papp V."/>
            <person name="Albert L."/>
            <person name="Andreopoulos W."/>
            <person name="Angelini C."/>
            <person name="Antonin V."/>
            <person name="Barry K.W."/>
            <person name="Bougher N.L."/>
            <person name="Buchanan P."/>
            <person name="Buyck B."/>
            <person name="Bense V."/>
            <person name="Catcheside P."/>
            <person name="Chovatia M."/>
            <person name="Cooper J."/>
            <person name="Damon W."/>
            <person name="Desjardin D."/>
            <person name="Finy P."/>
            <person name="Geml J."/>
            <person name="Haridas S."/>
            <person name="Hughes K."/>
            <person name="Justo A."/>
            <person name="Karasinski D."/>
            <person name="Kautmanova I."/>
            <person name="Kiss B."/>
            <person name="Kocsube S."/>
            <person name="Kotiranta H."/>
            <person name="LaButti K.M."/>
            <person name="Lechner B.E."/>
            <person name="Liimatainen K."/>
            <person name="Lipzen A."/>
            <person name="Lukacs Z."/>
            <person name="Mihaltcheva S."/>
            <person name="Morgado L.N."/>
            <person name="Niskanen T."/>
            <person name="Noordeloos M.E."/>
            <person name="Ohm R.A."/>
            <person name="Ortiz-Santana B."/>
            <person name="Ovrebo C."/>
            <person name="Racz N."/>
            <person name="Riley R."/>
            <person name="Savchenko A."/>
            <person name="Shiryaev A."/>
            <person name="Soop K."/>
            <person name="Spirin V."/>
            <person name="Szebenyi C."/>
            <person name="Tomsovsky M."/>
            <person name="Tulloss R.E."/>
            <person name="Uehling J."/>
            <person name="Grigoriev I.V."/>
            <person name="Vagvolgyi C."/>
            <person name="Papp T."/>
            <person name="Martin F.M."/>
            <person name="Miettinen O."/>
            <person name="Hibbett D.S."/>
            <person name="Nagy L.G."/>
        </authorList>
    </citation>
    <scope>NUCLEOTIDE SEQUENCE [LARGE SCALE GENOMIC DNA]</scope>
    <source>
        <strain evidence="2 3">HHB13444</strain>
    </source>
</reference>
<feature type="region of interest" description="Disordered" evidence="1">
    <location>
        <begin position="1"/>
        <end position="34"/>
    </location>
</feature>
<feature type="compositionally biased region" description="Basic and acidic residues" evidence="1">
    <location>
        <begin position="22"/>
        <end position="32"/>
    </location>
</feature>
<evidence type="ECO:0000313" key="3">
    <source>
        <dbReference type="Proteomes" id="UP000308197"/>
    </source>
</evidence>
<keyword evidence="3" id="KW-1185">Reference proteome</keyword>
<dbReference type="AlphaFoldDB" id="A0A5C3NRZ2"/>
<dbReference type="InParanoid" id="A0A5C3NRZ2"/>
<dbReference type="Proteomes" id="UP000308197">
    <property type="component" value="Unassembled WGS sequence"/>
</dbReference>
<sequence>MSDDAMSSHSNHSNSSDSNSMRSDDDASMRSDDSDDIEPWVDLYNGKEMILTPFQDFAATLFRFQLVWAVENKEGTQTRHVLCHRRQGATPPGRQAFVPLLLDHFGEVARDGCFFTRLGIDAVAGRAAEEIYEAPMATCWFQQRPHDKLSIINWRPTSDIVRKLTNTVPGTVPSDVDTSMLFRNRNGIPQLKLRWQGFPGETTAGDLPIYNEHGIQQIPASLNTFPFAQGFHAGFTFNMHHDGDTDSHTVYANLLRIVRA</sequence>
<dbReference type="EMBL" id="ML212012">
    <property type="protein sequence ID" value="TFK79509.1"/>
    <property type="molecule type" value="Genomic_DNA"/>
</dbReference>